<evidence type="ECO:0000313" key="2">
    <source>
        <dbReference type="Proteomes" id="UP001196097"/>
    </source>
</evidence>
<proteinExistence type="predicted"/>
<dbReference type="Proteomes" id="UP001196097">
    <property type="component" value="Chromosome"/>
</dbReference>
<keyword evidence="2" id="KW-1185">Reference proteome</keyword>
<accession>A0ACD5IF25</accession>
<reference evidence="1 2" key="1">
    <citation type="journal article" date="2021" name="ISME J.">
        <title>Genomic evolution of the class Acidithiobacillia: deep-branching Proteobacteria living in extreme acidic conditions.</title>
        <authorList>
            <person name="Moya-Beltran A."/>
            <person name="Beard S."/>
            <person name="Rojas-Villalobos C."/>
            <person name="Issotta F."/>
            <person name="Gallardo Y."/>
            <person name="Ulloa R."/>
            <person name="Giaveno A."/>
            <person name="Degli Esposti M."/>
            <person name="Johnson D.B."/>
            <person name="Quatrini R."/>
        </authorList>
    </citation>
    <scope>NUCLEOTIDE SEQUENCE [LARGE SCALE GENOMIC DNA]</scope>
    <source>
        <strain evidence="1 2">CF3</strain>
    </source>
</reference>
<protein>
    <submittedName>
        <fullName evidence="1">DotH/IcmK family type IV secretion protein</fullName>
    </submittedName>
</protein>
<organism evidence="1 2">
    <name type="scientific">Acidithiobacillus ferruginosus</name>
    <dbReference type="NCBI Taxonomy" id="3063951"/>
    <lineage>
        <taxon>Bacteria</taxon>
        <taxon>Pseudomonadati</taxon>
        <taxon>Pseudomonadota</taxon>
        <taxon>Acidithiobacillia</taxon>
        <taxon>Acidithiobacillales</taxon>
        <taxon>Acidithiobacillaceae</taxon>
        <taxon>Acidithiobacillus</taxon>
    </lineage>
</organism>
<name>A0ACD5IF25_9PROT</name>
<evidence type="ECO:0000313" key="1">
    <source>
        <dbReference type="EMBL" id="XRP72410.1"/>
    </source>
</evidence>
<sequence length="366" mass="38170">MFQTRHALRSAIVLLAGTSLVVPAFARPVNPDTLLSQSAGSPVATPTASTASGASGSPTSGQWQTVNSAQDQAVQQAQAQGQTIQYVKGPNGTVMALPPLPDSQAFHQAVQAHMPLSGGDIRSLRQRIDRNRQAEQAPLAPVVPRLTAVTARLGAGNPPAIAMHSGYATTLNFTDAYGRPWPIVHVGIGDKAAFAAQFAGDSLMLSVLEPYAQSNLAVWLVGESQPALLALVPSGMVADYSVRVRVNAIESGLPPPVGGSGVPNGNYTQVLLKLVQDLPPAGAQPLQVAGNPTRVMAWSWTGSHGHRLLLRTPMPVLAPAWVARMDGAAGIRTYVLPDVPAVTVSQNGHARTLTLNPLLEGSRHGG</sequence>
<gene>
    <name evidence="1" type="ORF">HF292_011465</name>
</gene>
<dbReference type="EMBL" id="CP130946">
    <property type="protein sequence ID" value="XRP72410.1"/>
    <property type="molecule type" value="Genomic_DNA"/>
</dbReference>